<proteinExistence type="predicted"/>
<gene>
    <name evidence="1" type="ORF">AFUS01_LOCUS22119</name>
</gene>
<accession>A0A8J2KCJ1</accession>
<reference evidence="1" key="1">
    <citation type="submission" date="2021-06" db="EMBL/GenBank/DDBJ databases">
        <authorList>
            <person name="Hodson N. C."/>
            <person name="Mongue J. A."/>
            <person name="Jaron S. K."/>
        </authorList>
    </citation>
    <scope>NUCLEOTIDE SEQUENCE</scope>
</reference>
<keyword evidence="2" id="KW-1185">Reference proteome</keyword>
<dbReference type="Proteomes" id="UP000708208">
    <property type="component" value="Unassembled WGS sequence"/>
</dbReference>
<evidence type="ECO:0000313" key="1">
    <source>
        <dbReference type="EMBL" id="CAG7733693.1"/>
    </source>
</evidence>
<comment type="caution">
    <text evidence="1">The sequence shown here is derived from an EMBL/GenBank/DDBJ whole genome shotgun (WGS) entry which is preliminary data.</text>
</comment>
<protein>
    <submittedName>
        <fullName evidence="1">Uncharacterized protein</fullName>
    </submittedName>
</protein>
<organism evidence="1 2">
    <name type="scientific">Allacma fusca</name>
    <dbReference type="NCBI Taxonomy" id="39272"/>
    <lineage>
        <taxon>Eukaryota</taxon>
        <taxon>Metazoa</taxon>
        <taxon>Ecdysozoa</taxon>
        <taxon>Arthropoda</taxon>
        <taxon>Hexapoda</taxon>
        <taxon>Collembola</taxon>
        <taxon>Symphypleona</taxon>
        <taxon>Sminthuridae</taxon>
        <taxon>Allacma</taxon>
    </lineage>
</organism>
<dbReference type="EMBL" id="CAJVCH010253741">
    <property type="protein sequence ID" value="CAG7733693.1"/>
    <property type="molecule type" value="Genomic_DNA"/>
</dbReference>
<feature type="non-terminal residue" evidence="1">
    <location>
        <position position="1"/>
    </location>
</feature>
<evidence type="ECO:0000313" key="2">
    <source>
        <dbReference type="Proteomes" id="UP000708208"/>
    </source>
</evidence>
<name>A0A8J2KCJ1_9HEXA</name>
<sequence>PHDRIGYFV</sequence>